<gene>
    <name evidence="1" type="ORF">NM208_g16359</name>
</gene>
<comment type="caution">
    <text evidence="1">The sequence shown here is derived from an EMBL/GenBank/DDBJ whole genome shotgun (WGS) entry which is preliminary data.</text>
</comment>
<accession>A0ACC1RAE4</accession>
<protein>
    <submittedName>
        <fullName evidence="1">Uncharacterized protein</fullName>
    </submittedName>
</protein>
<proteinExistence type="predicted"/>
<keyword evidence="2" id="KW-1185">Reference proteome</keyword>
<organism evidence="1 2">
    <name type="scientific">Fusarium decemcellulare</name>
    <dbReference type="NCBI Taxonomy" id="57161"/>
    <lineage>
        <taxon>Eukaryota</taxon>
        <taxon>Fungi</taxon>
        <taxon>Dikarya</taxon>
        <taxon>Ascomycota</taxon>
        <taxon>Pezizomycotina</taxon>
        <taxon>Sordariomycetes</taxon>
        <taxon>Hypocreomycetidae</taxon>
        <taxon>Hypocreales</taxon>
        <taxon>Nectriaceae</taxon>
        <taxon>Fusarium</taxon>
        <taxon>Fusarium decemcellulare species complex</taxon>
    </lineage>
</organism>
<evidence type="ECO:0000313" key="1">
    <source>
        <dbReference type="EMBL" id="KAJ3504290.1"/>
    </source>
</evidence>
<dbReference type="EMBL" id="JANRMS010005010">
    <property type="protein sequence ID" value="KAJ3504290.1"/>
    <property type="molecule type" value="Genomic_DNA"/>
</dbReference>
<reference evidence="1" key="1">
    <citation type="submission" date="2022-08" db="EMBL/GenBank/DDBJ databases">
        <title>Genome Sequence of Fusarium decemcellulare.</title>
        <authorList>
            <person name="Buettner E."/>
        </authorList>
    </citation>
    <scope>NUCLEOTIDE SEQUENCE</scope>
    <source>
        <strain evidence="1">Babe19</strain>
    </source>
</reference>
<name>A0ACC1RAE4_9HYPO</name>
<dbReference type="Proteomes" id="UP001148629">
    <property type="component" value="Unassembled WGS sequence"/>
</dbReference>
<evidence type="ECO:0000313" key="2">
    <source>
        <dbReference type="Proteomes" id="UP001148629"/>
    </source>
</evidence>
<sequence length="149" mass="16283">MHPPSPDALIPLGSPDGDTCTTRESRALPIDLSNTRLEKDEQYPFRPTRCPHPTVHHTLADVVLGLCASSPRQPITHGIPEPDHGLGKDDVLLSRIARRRPRLCQDMDVDPWAHPNQVRTGQAWGTGTVLGPLEASGKLTCARVRPPTT</sequence>